<dbReference type="AlphaFoldDB" id="A0A0C1LFI1"/>
<dbReference type="EMBL" id="JSVC01000015">
    <property type="protein sequence ID" value="KIC94093.1"/>
    <property type="molecule type" value="Genomic_DNA"/>
</dbReference>
<name>A0A0C1LFI1_9BACT</name>
<reference evidence="1 2" key="1">
    <citation type="submission" date="2014-11" db="EMBL/GenBank/DDBJ databases">
        <title>Genome sequence of Flavihumibacter solisilvae 3-3.</title>
        <authorList>
            <person name="Zhou G."/>
            <person name="Li M."/>
            <person name="Wang G."/>
        </authorList>
    </citation>
    <scope>NUCLEOTIDE SEQUENCE [LARGE SCALE GENOMIC DNA]</scope>
    <source>
        <strain evidence="1 2">3-3</strain>
    </source>
</reference>
<sequence length="123" mass="13876">MAASSKTALFKDYTGKINNQFVLKRYGDKSVICRLPKKNKRKERTPNQLENNMVMKMANNCAKALIKDPARRDAALLKLNVTRNKLYTSLVSLYFQQAKAAKENNKPYPGKLILPGNEVTTNG</sequence>
<dbReference type="Proteomes" id="UP000031408">
    <property type="component" value="Unassembled WGS sequence"/>
</dbReference>
<organism evidence="1 2">
    <name type="scientific">Flavihumibacter solisilvae</name>
    <dbReference type="NCBI Taxonomy" id="1349421"/>
    <lineage>
        <taxon>Bacteria</taxon>
        <taxon>Pseudomonadati</taxon>
        <taxon>Bacteroidota</taxon>
        <taxon>Chitinophagia</taxon>
        <taxon>Chitinophagales</taxon>
        <taxon>Chitinophagaceae</taxon>
        <taxon>Flavihumibacter</taxon>
    </lineage>
</organism>
<keyword evidence="2" id="KW-1185">Reference proteome</keyword>
<accession>A0A0C1LFI1</accession>
<proteinExistence type="predicted"/>
<evidence type="ECO:0000313" key="1">
    <source>
        <dbReference type="EMBL" id="KIC94093.1"/>
    </source>
</evidence>
<gene>
    <name evidence="1" type="ORF">OI18_13910</name>
</gene>
<evidence type="ECO:0000313" key="2">
    <source>
        <dbReference type="Proteomes" id="UP000031408"/>
    </source>
</evidence>
<comment type="caution">
    <text evidence="1">The sequence shown here is derived from an EMBL/GenBank/DDBJ whole genome shotgun (WGS) entry which is preliminary data.</text>
</comment>
<dbReference type="RefSeq" id="WP_039140678.1">
    <property type="nucleotide sequence ID" value="NZ_JSVC01000015.1"/>
</dbReference>
<protein>
    <submittedName>
        <fullName evidence="1">Uncharacterized protein</fullName>
    </submittedName>
</protein>
<dbReference type="OrthoDB" id="676604at2"/>